<reference evidence="2" key="1">
    <citation type="submission" date="2022-11" db="UniProtKB">
        <authorList>
            <consortium name="WormBaseParasite"/>
        </authorList>
    </citation>
    <scope>IDENTIFICATION</scope>
</reference>
<dbReference type="WBParaSite" id="ES5_v2.g12575.t1">
    <property type="protein sequence ID" value="ES5_v2.g12575.t1"/>
    <property type="gene ID" value="ES5_v2.g12575"/>
</dbReference>
<evidence type="ECO:0000313" key="2">
    <source>
        <dbReference type="WBParaSite" id="ES5_v2.g12575.t1"/>
    </source>
</evidence>
<protein>
    <submittedName>
        <fullName evidence="2">Uncharacterized protein</fullName>
    </submittedName>
</protein>
<proteinExistence type="predicted"/>
<accession>A0AC34F663</accession>
<evidence type="ECO:0000313" key="1">
    <source>
        <dbReference type="Proteomes" id="UP000887579"/>
    </source>
</evidence>
<sequence>MSLKSIGAFIKAGEYDKAEKEISALDKAGTANDLVYLFGVKCAIALEKYNVSLYFLGKAKEKKQKITEEEILKAECSIYEKFPDHISKDKISLFDAVIADEKTSDAKRDNLKKIKWSSMIRLGLINEFRELDDYEEAMKKNATKANNFVEQQKPTSNWLSHLFANETAQAYDSLSKLSSNEYRSWPFCGLAFYTFVATRQFAKIIKLYRSNITVFPDENIFKVLELEAIFENYADEIELKQILRSVELFPVKDDKKVVEIKLRIKILLDICEENEINDSELESATKYGLLAELSFALKNYLNARKFAEQCLELSPKNPWRSQLILAKLKWIFDEDFDAAEKDLQKLYAENPFVADILAVLSEYYVALEEYEAAQQLISHAVFMNPSRKTFREIQDNIFATVDIAVEDRIRKLNEYIALKPYSMWAVKHVTVLEVQSGRYEEAISKLRRVIHALPDDVDIEVRKSAAAIWAYVGLINLHRGHAKSTMYAFESAVSLEPDNPNFLLQLALAQKRLYKFEDVFETLQKLHSVESSPEILKYAHFVFLDSLSFYASQLPPGEQQIYQLFTFFDIVGNMSVREWKSSRSLLFSIANGLALLRKYNNDIVDALLSEIPDFVEKSGITKKEEILNVEIAIIGITKKEEILNAEIAIMSALLSVDPNIGSLNEAGVRLMAYAIENKNQKVAAKARRFFRKAILISGQKSNIRSTLYLNFALTFCIGTVEFDNALHCCLRSLQLNKNNPNALSLIGFLCLHKNNIQNASLAFNAAHILEPSQVEHWFGRAIIAQLQTDTNKIEVLNNFQHSLSIKPCLQAVEAFSYYLIKEKAAGRKLDNFDFDFTSVRHLLYVNEQSDRLLYSMATFAEHFHHFDEGAFLIEKVSSKLGVSKDTVIRMLIPSQTFPEPLFSNDGLERLYKIYHGKLSEAVAISGFRLHDSNWCRGVISTLRTNLPQHKFLQVFPIITRKYDVASTSRPRDNENAFVAYDPAVEPLFELLQDIKTEYELNKPESSDGDQRFIPLMTYESEDDDFSDSTEKWETQTALS</sequence>
<organism evidence="1 2">
    <name type="scientific">Panagrolaimus sp. ES5</name>
    <dbReference type="NCBI Taxonomy" id="591445"/>
    <lineage>
        <taxon>Eukaryota</taxon>
        <taxon>Metazoa</taxon>
        <taxon>Ecdysozoa</taxon>
        <taxon>Nematoda</taxon>
        <taxon>Chromadorea</taxon>
        <taxon>Rhabditida</taxon>
        <taxon>Tylenchina</taxon>
        <taxon>Panagrolaimomorpha</taxon>
        <taxon>Panagrolaimoidea</taxon>
        <taxon>Panagrolaimidae</taxon>
        <taxon>Panagrolaimus</taxon>
    </lineage>
</organism>
<name>A0AC34F663_9BILA</name>
<dbReference type="Proteomes" id="UP000887579">
    <property type="component" value="Unplaced"/>
</dbReference>